<protein>
    <submittedName>
        <fullName evidence="1">Uncharacterized protein</fullName>
    </submittedName>
</protein>
<dbReference type="EMBL" id="QKKF02012754">
    <property type="protein sequence ID" value="RZF43482.1"/>
    <property type="molecule type" value="Genomic_DNA"/>
</dbReference>
<reference evidence="1 2" key="1">
    <citation type="journal article" date="2017" name="Gigascience">
        <title>Genome sequence of the small brown planthopper, Laodelphax striatellus.</title>
        <authorList>
            <person name="Zhu J."/>
            <person name="Jiang F."/>
            <person name="Wang X."/>
            <person name="Yang P."/>
            <person name="Bao Y."/>
            <person name="Zhao W."/>
            <person name="Wang W."/>
            <person name="Lu H."/>
            <person name="Wang Q."/>
            <person name="Cui N."/>
            <person name="Li J."/>
            <person name="Chen X."/>
            <person name="Luo L."/>
            <person name="Yu J."/>
            <person name="Kang L."/>
            <person name="Cui F."/>
        </authorList>
    </citation>
    <scope>NUCLEOTIDE SEQUENCE [LARGE SCALE GENOMIC DNA]</scope>
    <source>
        <strain evidence="1">Lst14</strain>
    </source>
</reference>
<evidence type="ECO:0000313" key="2">
    <source>
        <dbReference type="Proteomes" id="UP000291343"/>
    </source>
</evidence>
<dbReference type="InParanoid" id="A0A482XCR9"/>
<accession>A0A482XCR9</accession>
<proteinExistence type="predicted"/>
<dbReference type="Proteomes" id="UP000291343">
    <property type="component" value="Unassembled WGS sequence"/>
</dbReference>
<name>A0A482XCR9_LAOST</name>
<organism evidence="1 2">
    <name type="scientific">Laodelphax striatellus</name>
    <name type="common">Small brown planthopper</name>
    <name type="synonym">Delphax striatella</name>
    <dbReference type="NCBI Taxonomy" id="195883"/>
    <lineage>
        <taxon>Eukaryota</taxon>
        <taxon>Metazoa</taxon>
        <taxon>Ecdysozoa</taxon>
        <taxon>Arthropoda</taxon>
        <taxon>Hexapoda</taxon>
        <taxon>Insecta</taxon>
        <taxon>Pterygota</taxon>
        <taxon>Neoptera</taxon>
        <taxon>Paraneoptera</taxon>
        <taxon>Hemiptera</taxon>
        <taxon>Auchenorrhyncha</taxon>
        <taxon>Fulgoroidea</taxon>
        <taxon>Delphacidae</taxon>
        <taxon>Criomorphinae</taxon>
        <taxon>Laodelphax</taxon>
    </lineage>
</organism>
<dbReference type="AlphaFoldDB" id="A0A482XCR9"/>
<comment type="caution">
    <text evidence="1">The sequence shown here is derived from an EMBL/GenBank/DDBJ whole genome shotgun (WGS) entry which is preliminary data.</text>
</comment>
<evidence type="ECO:0000313" key="1">
    <source>
        <dbReference type="EMBL" id="RZF43482.1"/>
    </source>
</evidence>
<gene>
    <name evidence="1" type="ORF">LSTR_LSTR001743</name>
</gene>
<keyword evidence="2" id="KW-1185">Reference proteome</keyword>
<sequence length="112" mass="13422">MAKKRSNLAHNKPFELANQYEDKHFEYTLQEITLMTDKENFPLLTYTWKQEKARWRDLKDGPQLSNWIFSKGKLKIKVEWEIEKRCFTLNINRPRNGQCMVTPQVVCSSTLR</sequence>